<proteinExistence type="predicted"/>
<dbReference type="RefSeq" id="WP_148088692.1">
    <property type="nucleotide sequence ID" value="NZ_RJKM01000001.1"/>
</dbReference>
<feature type="transmembrane region" description="Helical" evidence="1">
    <location>
        <begin position="64"/>
        <end position="85"/>
    </location>
</feature>
<feature type="transmembrane region" description="Helical" evidence="1">
    <location>
        <begin position="39"/>
        <end position="58"/>
    </location>
</feature>
<protein>
    <submittedName>
        <fullName evidence="2">Uncharacterized protein</fullName>
    </submittedName>
</protein>
<evidence type="ECO:0000313" key="3">
    <source>
        <dbReference type="Proteomes" id="UP000268727"/>
    </source>
</evidence>
<keyword evidence="1" id="KW-0812">Transmembrane</keyword>
<dbReference type="OrthoDB" id="9845317at2"/>
<keyword evidence="1" id="KW-1133">Transmembrane helix</keyword>
<keyword evidence="1" id="KW-0472">Membrane</keyword>
<reference evidence="2 3" key="1">
    <citation type="submission" date="2018-11" db="EMBL/GenBank/DDBJ databases">
        <title>Sequencing the genomes of 1000 actinobacteria strains.</title>
        <authorList>
            <person name="Klenk H.-P."/>
        </authorList>
    </citation>
    <scope>NUCLEOTIDE SEQUENCE [LARGE SCALE GENOMIC DNA]</scope>
    <source>
        <strain evidence="2 3">DSM 44231</strain>
    </source>
</reference>
<dbReference type="EMBL" id="RJKM01000001">
    <property type="protein sequence ID" value="ROP35848.1"/>
    <property type="molecule type" value="Genomic_DNA"/>
</dbReference>
<dbReference type="Proteomes" id="UP000268727">
    <property type="component" value="Unassembled WGS sequence"/>
</dbReference>
<evidence type="ECO:0000313" key="2">
    <source>
        <dbReference type="EMBL" id="ROP35848.1"/>
    </source>
</evidence>
<organism evidence="2 3">
    <name type="scientific">Saccharothrix texasensis</name>
    <dbReference type="NCBI Taxonomy" id="103734"/>
    <lineage>
        <taxon>Bacteria</taxon>
        <taxon>Bacillati</taxon>
        <taxon>Actinomycetota</taxon>
        <taxon>Actinomycetes</taxon>
        <taxon>Pseudonocardiales</taxon>
        <taxon>Pseudonocardiaceae</taxon>
        <taxon>Saccharothrix</taxon>
    </lineage>
</organism>
<accession>A0A3N1H034</accession>
<dbReference type="AlphaFoldDB" id="A0A3N1H034"/>
<evidence type="ECO:0000256" key="1">
    <source>
        <dbReference type="SAM" id="Phobius"/>
    </source>
</evidence>
<feature type="transmembrane region" description="Helical" evidence="1">
    <location>
        <begin position="123"/>
        <end position="142"/>
    </location>
</feature>
<feature type="transmembrane region" description="Helical" evidence="1">
    <location>
        <begin position="148"/>
        <end position="166"/>
    </location>
</feature>
<sequence length="205" mass="22241">MEEEVRRARDEVVNTVASRPAGTANGRRALPRALLRRDLGLLVAAGVADLLVAVAVVAAGPDAWFTTAAGIASAVLGANAIAGAFQESRRRGGEVARVREHGADPVDTLAELRADVPPPRWTLVIRVLYELFLLTAVTLVLVSTVGAAARVVVVAALVCHLTATALNDRYSRRRERWKSDFLREEDVVLPPLPDRWRVLVPHRPK</sequence>
<name>A0A3N1H034_9PSEU</name>
<gene>
    <name evidence="2" type="ORF">EDD40_1103</name>
</gene>
<comment type="caution">
    <text evidence="2">The sequence shown here is derived from an EMBL/GenBank/DDBJ whole genome shotgun (WGS) entry which is preliminary data.</text>
</comment>
<keyword evidence="3" id="KW-1185">Reference proteome</keyword>